<name>A0A031JP50_9SPHN</name>
<dbReference type="Gene3D" id="1.10.357.10">
    <property type="entry name" value="Tetracycline Repressor, domain 2"/>
    <property type="match status" value="1"/>
</dbReference>
<dbReference type="InterPro" id="IPR039538">
    <property type="entry name" value="BetI_C"/>
</dbReference>
<evidence type="ECO:0000256" key="2">
    <source>
        <dbReference type="ARBA" id="ARBA00023163"/>
    </source>
</evidence>
<keyword evidence="5" id="KW-0614">Plasmid</keyword>
<evidence type="ECO:0000256" key="1">
    <source>
        <dbReference type="ARBA" id="ARBA00023015"/>
    </source>
</evidence>
<dbReference type="Proteomes" id="UP000024329">
    <property type="component" value="Unassembled WGS sequence"/>
</dbReference>
<reference evidence="6 7" key="1">
    <citation type="submission" date="2014-03" db="EMBL/GenBank/DDBJ databases">
        <title>Whole genome sequence of Novosphingobium resinovorum KF1.</title>
        <authorList>
            <person name="Gan H.M."/>
            <person name="Gan H.Y."/>
            <person name="Chew T.H."/>
            <person name="Savka M.A."/>
        </authorList>
    </citation>
    <scope>NUCLEOTIDE SEQUENCE [LARGE SCALE GENOMIC DNA]</scope>
    <source>
        <strain evidence="6 7">KF1</strain>
    </source>
</reference>
<reference evidence="8" key="3">
    <citation type="journal article" date="2017" name="J. Biotechnol.">
        <title>Complete genome sequence of Novosphingobium resinovorum SA1, a versatile xenobiotic-degrading bacterium capable of utilizing sulfanilic acid.</title>
        <authorList>
            <person name="Hegedus B."/>
            <person name="Kos P.B."/>
            <person name="Balint B."/>
            <person name="Maroti G."/>
            <person name="Gan H.M."/>
            <person name="Perei K."/>
            <person name="Rakhely G."/>
        </authorList>
    </citation>
    <scope>NUCLEOTIDE SEQUENCE [LARGE SCALE GENOMIC DNA]</scope>
    <source>
        <strain evidence="8">SA1</strain>
    </source>
</reference>
<gene>
    <name evidence="5" type="ORF">BES08_23435</name>
    <name evidence="6" type="ORF">BV97_04609</name>
</gene>
<accession>A0A031JP50</accession>
<dbReference type="OrthoDB" id="7505659at2"/>
<dbReference type="PANTHER" id="PTHR47506:SF6">
    <property type="entry name" value="HTH-TYPE TRANSCRIPTIONAL REPRESSOR NEMR"/>
    <property type="match status" value="1"/>
</dbReference>
<evidence type="ECO:0000313" key="6">
    <source>
        <dbReference type="EMBL" id="EZP75622.1"/>
    </source>
</evidence>
<evidence type="ECO:0000313" key="7">
    <source>
        <dbReference type="Proteomes" id="UP000024329"/>
    </source>
</evidence>
<dbReference type="KEGG" id="nre:BES08_23435"/>
<dbReference type="SUPFAM" id="SSF48498">
    <property type="entry name" value="Tetracyclin repressor-like, C-terminal domain"/>
    <property type="match status" value="1"/>
</dbReference>
<keyword evidence="8" id="KW-1185">Reference proteome</keyword>
<dbReference type="InterPro" id="IPR009057">
    <property type="entry name" value="Homeodomain-like_sf"/>
</dbReference>
<feature type="region of interest" description="Disordered" evidence="3">
    <location>
        <begin position="1"/>
        <end position="22"/>
    </location>
</feature>
<dbReference type="InterPro" id="IPR036271">
    <property type="entry name" value="Tet_transcr_reg_TetR-rel_C_sf"/>
</dbReference>
<reference evidence="5" key="2">
    <citation type="submission" date="2016-08" db="EMBL/GenBank/DDBJ databases">
        <authorList>
            <person name="Seilhamer J.J."/>
        </authorList>
    </citation>
    <scope>NUCLEOTIDE SEQUENCE [LARGE SCALE GENOMIC DNA]</scope>
    <source>
        <strain evidence="5">SA1</strain>
        <plasmid evidence="5">pSA1</plasmid>
    </source>
</reference>
<dbReference type="eggNOG" id="COG1309">
    <property type="taxonomic scope" value="Bacteria"/>
</dbReference>
<sequence length="219" mass="23570">MKHAKAGDPAQPGADTAARRYGKGSAMREKILADTVRRYCSDAAAPVSLRALSRELGIEAAHVLYYFGTFEHLLECVLNRWDEEAAGIAVPGDGALAVLSRYVASVRRNLTAPGVVRLYFQFASDALEPGHPAHAYFTARFEGIRRELCDALKRGQQAGVIAPHVDADYAAQSLIALSDGLQFQALLGGAVDAAEHLDRAVRQLLVRPGHDQSAAAEIH</sequence>
<dbReference type="PATRIC" id="fig|158500.4.peg.4685"/>
<dbReference type="Proteomes" id="UP000094626">
    <property type="component" value="Plasmid pSA1"/>
</dbReference>
<keyword evidence="1" id="KW-0805">Transcription regulation</keyword>
<evidence type="ECO:0000256" key="3">
    <source>
        <dbReference type="SAM" id="MobiDB-lite"/>
    </source>
</evidence>
<dbReference type="SUPFAM" id="SSF46689">
    <property type="entry name" value="Homeodomain-like"/>
    <property type="match status" value="1"/>
</dbReference>
<dbReference type="RefSeq" id="WP_051587124.1">
    <property type="nucleotide sequence ID" value="NZ_CP017076.1"/>
</dbReference>
<geneLocation type="plasmid" evidence="5 8">
    <name>pSA1</name>
</geneLocation>
<organism evidence="6 7">
    <name type="scientific">Novosphingobium resinovorum</name>
    <dbReference type="NCBI Taxonomy" id="158500"/>
    <lineage>
        <taxon>Bacteria</taxon>
        <taxon>Pseudomonadati</taxon>
        <taxon>Pseudomonadota</taxon>
        <taxon>Alphaproteobacteria</taxon>
        <taxon>Sphingomonadales</taxon>
        <taxon>Sphingomonadaceae</taxon>
        <taxon>Novosphingobium</taxon>
    </lineage>
</organism>
<dbReference type="EMBL" id="JFYZ01000037">
    <property type="protein sequence ID" value="EZP75622.1"/>
    <property type="molecule type" value="Genomic_DNA"/>
</dbReference>
<evidence type="ECO:0000313" key="5">
    <source>
        <dbReference type="EMBL" id="AOR79729.1"/>
    </source>
</evidence>
<dbReference type="EMBL" id="CP017076">
    <property type="protein sequence ID" value="AOR79729.1"/>
    <property type="molecule type" value="Genomic_DNA"/>
</dbReference>
<protein>
    <submittedName>
        <fullName evidence="6">TetR family transcriptional regulator</fullName>
    </submittedName>
</protein>
<feature type="domain" description="BetI-type transcriptional repressor C-terminal" evidence="4">
    <location>
        <begin position="137"/>
        <end position="204"/>
    </location>
</feature>
<dbReference type="Pfam" id="PF13977">
    <property type="entry name" value="TetR_C_6"/>
    <property type="match status" value="1"/>
</dbReference>
<dbReference type="PANTHER" id="PTHR47506">
    <property type="entry name" value="TRANSCRIPTIONAL REGULATORY PROTEIN"/>
    <property type="match status" value="1"/>
</dbReference>
<proteinExistence type="predicted"/>
<evidence type="ECO:0000313" key="8">
    <source>
        <dbReference type="Proteomes" id="UP000094626"/>
    </source>
</evidence>
<keyword evidence="2" id="KW-0804">Transcription</keyword>
<evidence type="ECO:0000259" key="4">
    <source>
        <dbReference type="Pfam" id="PF13977"/>
    </source>
</evidence>
<dbReference type="AlphaFoldDB" id="A0A031JP50"/>